<dbReference type="Gene3D" id="3.30.479.30">
    <property type="entry name" value="Band 7 domain"/>
    <property type="match status" value="1"/>
</dbReference>
<proteinExistence type="inferred from homology"/>
<evidence type="ECO:0000313" key="4">
    <source>
        <dbReference type="Proteomes" id="UP000430692"/>
    </source>
</evidence>
<dbReference type="AlphaFoldDB" id="A0A6I4VZU4"/>
<dbReference type="CDD" id="cd08826">
    <property type="entry name" value="SPFH_eoslipins_u1"/>
    <property type="match status" value="1"/>
</dbReference>
<dbReference type="InterPro" id="IPR001107">
    <property type="entry name" value="Band_7"/>
</dbReference>
<dbReference type="PANTHER" id="PTHR10264">
    <property type="entry name" value="BAND 7 PROTEIN-RELATED"/>
    <property type="match status" value="1"/>
</dbReference>
<dbReference type="EMBL" id="WUUL01000013">
    <property type="protein sequence ID" value="MXQ55256.1"/>
    <property type="molecule type" value="Genomic_DNA"/>
</dbReference>
<evidence type="ECO:0000313" key="3">
    <source>
        <dbReference type="EMBL" id="MXQ55256.1"/>
    </source>
</evidence>
<accession>A0A6I4VZU4</accession>
<dbReference type="InterPro" id="IPR043202">
    <property type="entry name" value="Band-7_stomatin-like"/>
</dbReference>
<keyword evidence="4" id="KW-1185">Reference proteome</keyword>
<name>A0A6I4VZU4_9BACL</name>
<dbReference type="SUPFAM" id="SSF117892">
    <property type="entry name" value="Band 7/SPFH domain"/>
    <property type="match status" value="1"/>
</dbReference>
<feature type="domain" description="Band 7" evidence="2">
    <location>
        <begin position="16"/>
        <end position="173"/>
    </location>
</feature>
<dbReference type="Pfam" id="PF01145">
    <property type="entry name" value="Band_7"/>
    <property type="match status" value="1"/>
</dbReference>
<reference evidence="3 4" key="1">
    <citation type="submission" date="2019-12" db="EMBL/GenBank/DDBJ databases">
        <title>Whole-genome analyses of novel actinobacteria.</title>
        <authorList>
            <person name="Sahin N."/>
            <person name="Saygin H."/>
        </authorList>
    </citation>
    <scope>NUCLEOTIDE SEQUENCE [LARGE SCALE GENOMIC DNA]</scope>
    <source>
        <strain evidence="3 4">KC615</strain>
    </source>
</reference>
<dbReference type="InterPro" id="IPR036013">
    <property type="entry name" value="Band_7/SPFH_dom_sf"/>
</dbReference>
<dbReference type="PANTHER" id="PTHR10264:SF19">
    <property type="entry name" value="AT06885P-RELATED"/>
    <property type="match status" value="1"/>
</dbReference>
<dbReference type="InterPro" id="IPR001972">
    <property type="entry name" value="Stomatin_HflK_fam"/>
</dbReference>
<dbReference type="GO" id="GO:0098552">
    <property type="term" value="C:side of membrane"/>
    <property type="evidence" value="ECO:0007669"/>
    <property type="project" value="UniProtKB-ARBA"/>
</dbReference>
<dbReference type="SMART" id="SM00244">
    <property type="entry name" value="PHB"/>
    <property type="match status" value="1"/>
</dbReference>
<organism evidence="3 4">
    <name type="scientific">Shimazuella alba</name>
    <dbReference type="NCBI Taxonomy" id="2690964"/>
    <lineage>
        <taxon>Bacteria</taxon>
        <taxon>Bacillati</taxon>
        <taxon>Bacillota</taxon>
        <taxon>Bacilli</taxon>
        <taxon>Bacillales</taxon>
        <taxon>Thermoactinomycetaceae</taxon>
        <taxon>Shimazuella</taxon>
    </lineage>
</organism>
<dbReference type="RefSeq" id="WP_160802611.1">
    <property type="nucleotide sequence ID" value="NZ_WUUL01000013.1"/>
</dbReference>
<dbReference type="Gene3D" id="6.10.250.2090">
    <property type="match status" value="1"/>
</dbReference>
<dbReference type="GO" id="GO:0005886">
    <property type="term" value="C:plasma membrane"/>
    <property type="evidence" value="ECO:0007669"/>
    <property type="project" value="InterPro"/>
</dbReference>
<comment type="similarity">
    <text evidence="1">Belongs to the band 7/mec-2 family.</text>
</comment>
<comment type="caution">
    <text evidence="3">The sequence shown here is derived from an EMBL/GenBank/DDBJ whole genome shotgun (WGS) entry which is preliminary data.</text>
</comment>
<dbReference type="FunFam" id="3.30.479.30:FF:000004">
    <property type="entry name" value="Putative membrane protease family, stomatin"/>
    <property type="match status" value="1"/>
</dbReference>
<evidence type="ECO:0000259" key="2">
    <source>
        <dbReference type="SMART" id="SM00244"/>
    </source>
</evidence>
<protein>
    <submittedName>
        <fullName evidence="3">Slipin family protein</fullName>
    </submittedName>
</protein>
<evidence type="ECO:0000256" key="1">
    <source>
        <dbReference type="ARBA" id="ARBA00008164"/>
    </source>
</evidence>
<dbReference type="PRINTS" id="PR00721">
    <property type="entry name" value="STOMATIN"/>
</dbReference>
<sequence length="264" mass="30031">MYILFLLIIFIIFMVFSLRIIQQYEEGVVVRLGKYARSLRPGVRFVFPLLEKVKKVDMRTRVENVENQDIITKDSVPVTINAVVYYQVINAQKALHGVENYKKATSIVAQTVLRSNLGAHTMQEMLTEQRKLDDLLRKTLDEATEPWGIKVTGVEIRSMDLPEGLRRAMAKEAEAERERVAKVIVAKGEYEAAEKLADAAKVISQQPVAMQLRTLQTMTEIAAEKTSTILFPYEMASFASLFNQLQDKSTDQPQVMQNEMDKGK</sequence>
<gene>
    <name evidence="3" type="ORF">GSM42_16355</name>
</gene>
<dbReference type="Proteomes" id="UP000430692">
    <property type="component" value="Unassembled WGS sequence"/>
</dbReference>